<dbReference type="AlphaFoldDB" id="A0A8S3I480"/>
<protein>
    <submittedName>
        <fullName evidence="1">Uncharacterized protein</fullName>
    </submittedName>
</protein>
<reference evidence="1" key="1">
    <citation type="submission" date="2021-02" db="EMBL/GenBank/DDBJ databases">
        <authorList>
            <person name="Nowell W R."/>
        </authorList>
    </citation>
    <scope>NUCLEOTIDE SEQUENCE</scope>
</reference>
<name>A0A8S3I480_9BILA</name>
<evidence type="ECO:0000313" key="2">
    <source>
        <dbReference type="Proteomes" id="UP000676336"/>
    </source>
</evidence>
<accession>A0A8S3I480</accession>
<evidence type="ECO:0000313" key="1">
    <source>
        <dbReference type="EMBL" id="CAF5192182.1"/>
    </source>
</evidence>
<sequence>MVKRENFAQVNYRYFILDDIPYDDGAGYDYNLIIQERLKKVNEEFEHDQTPVELKHPQRVSFDSVVKALDIVQDPAELEHETGVIQPSISPVPEELSATIASPRSDTSSHEYTVPLNDTQPRDGLTLLQQIKALQFHSEHTTSGPWATTIGNKDSEYLRYREVIVVLVFL</sequence>
<dbReference type="Proteomes" id="UP000676336">
    <property type="component" value="Unassembled WGS sequence"/>
</dbReference>
<organism evidence="1 2">
    <name type="scientific">Rotaria magnacalcarata</name>
    <dbReference type="NCBI Taxonomy" id="392030"/>
    <lineage>
        <taxon>Eukaryota</taxon>
        <taxon>Metazoa</taxon>
        <taxon>Spiralia</taxon>
        <taxon>Gnathifera</taxon>
        <taxon>Rotifera</taxon>
        <taxon>Eurotatoria</taxon>
        <taxon>Bdelloidea</taxon>
        <taxon>Philodinida</taxon>
        <taxon>Philodinidae</taxon>
        <taxon>Rotaria</taxon>
    </lineage>
</organism>
<comment type="caution">
    <text evidence="1">The sequence shown here is derived from an EMBL/GenBank/DDBJ whole genome shotgun (WGS) entry which is preliminary data.</text>
</comment>
<dbReference type="EMBL" id="CAJOBI010326139">
    <property type="protein sequence ID" value="CAF5192182.1"/>
    <property type="molecule type" value="Genomic_DNA"/>
</dbReference>
<proteinExistence type="predicted"/>
<gene>
    <name evidence="1" type="ORF">SMN809_LOCUS72648</name>
</gene>